<dbReference type="PANTHER" id="PTHR46040">
    <property type="entry name" value="HIGH MOBILITY GROUP PROTEIN 2"/>
    <property type="match status" value="1"/>
</dbReference>
<dbReference type="InterPro" id="IPR036910">
    <property type="entry name" value="HMG_box_dom_sf"/>
</dbReference>
<keyword evidence="7" id="KW-1185">Reference proteome</keyword>
<reference evidence="6 7" key="1">
    <citation type="submission" date="2024-10" db="EMBL/GenBank/DDBJ databases">
        <title>Updated reference genomes for cyclostephanoid diatoms.</title>
        <authorList>
            <person name="Roberts W.R."/>
            <person name="Alverson A.J."/>
        </authorList>
    </citation>
    <scope>NUCLEOTIDE SEQUENCE [LARGE SCALE GENOMIC DNA]</scope>
    <source>
        <strain evidence="6 7">AJA228-03</strain>
    </source>
</reference>
<evidence type="ECO:0000313" key="7">
    <source>
        <dbReference type="Proteomes" id="UP001530377"/>
    </source>
</evidence>
<dbReference type="SMART" id="SM00398">
    <property type="entry name" value="HMG"/>
    <property type="match status" value="2"/>
</dbReference>
<feature type="compositionally biased region" description="Basic and acidic residues" evidence="4">
    <location>
        <begin position="387"/>
        <end position="402"/>
    </location>
</feature>
<dbReference type="Gene3D" id="1.10.30.10">
    <property type="entry name" value="High mobility group box domain"/>
    <property type="match status" value="2"/>
</dbReference>
<feature type="compositionally biased region" description="Polar residues" evidence="4">
    <location>
        <begin position="409"/>
        <end position="419"/>
    </location>
</feature>
<feature type="region of interest" description="Disordered" evidence="4">
    <location>
        <begin position="84"/>
        <end position="125"/>
    </location>
</feature>
<gene>
    <name evidence="6" type="ORF">ACHAXA_009865</name>
</gene>
<protein>
    <recommendedName>
        <fullName evidence="5">HMG box domain-containing protein</fullName>
    </recommendedName>
</protein>
<sequence length="483" mass="54101">MSQYETPNSYGSTSPEQIQYARDHHHHCFPPPPPLPPLPSLLGGQAIPPPRPGVYQGFAPHFYVPTPAKGESFANENVKMAALPRRCDDGDDGDESSSYENSHVPSDFADSSPTVIRHHSNSGPFERHRITAHPTSMRENPLLSPQMPSLFPSWTVTPNDVALQQRSSASPVATGHSGPYFSDAPSLLCAGSGSSEFSSSSYSSATTSKTRPVPAKSAFMCFCEAKGKEISIRNAETCGFVEAVAMEWRSLPLHKKAYWEGIAANEKARFVKERDALCKAHKGPLRKLRAKKDPLAPKRPMSAFLMYAQQKRGQLQRENPDVPNSDISRLLGELWRGAGVAEKRPFLEREQAERKMYKVKMEKWRNNQKLERSMKTSLKKGSCARIPDCRQDVPSCAHEETQPRYGPSEQGTNSTGYLTSSSMRRSQRREESNAEDEGGASLPYHQYNHDVGSWTQMYNQEEARPRYIYPRPREDEHHLVSGR</sequence>
<name>A0ABD3RTD6_9STRA</name>
<organism evidence="6 7">
    <name type="scientific">Cyclostephanos tholiformis</name>
    <dbReference type="NCBI Taxonomy" id="382380"/>
    <lineage>
        <taxon>Eukaryota</taxon>
        <taxon>Sar</taxon>
        <taxon>Stramenopiles</taxon>
        <taxon>Ochrophyta</taxon>
        <taxon>Bacillariophyta</taxon>
        <taxon>Coscinodiscophyceae</taxon>
        <taxon>Thalassiosirophycidae</taxon>
        <taxon>Stephanodiscales</taxon>
        <taxon>Stephanodiscaceae</taxon>
        <taxon>Cyclostephanos</taxon>
    </lineage>
</organism>
<accession>A0ABD3RTD6</accession>
<feature type="DNA-binding region" description="HMG box" evidence="3">
    <location>
        <begin position="297"/>
        <end position="365"/>
    </location>
</feature>
<feature type="domain" description="HMG box" evidence="5">
    <location>
        <begin position="297"/>
        <end position="365"/>
    </location>
</feature>
<dbReference type="PROSITE" id="PS50118">
    <property type="entry name" value="HMG_BOX_2"/>
    <property type="match status" value="1"/>
</dbReference>
<keyword evidence="1 3" id="KW-0238">DNA-binding</keyword>
<feature type="compositionally biased region" description="Polar residues" evidence="4">
    <location>
        <begin position="98"/>
        <end position="114"/>
    </location>
</feature>
<feature type="compositionally biased region" description="Pro residues" evidence="4">
    <location>
        <begin position="29"/>
        <end position="39"/>
    </location>
</feature>
<dbReference type="InterPro" id="IPR051965">
    <property type="entry name" value="ChromReg_NeuronalGeneExpr"/>
</dbReference>
<feature type="region of interest" description="Disordered" evidence="4">
    <location>
        <begin position="368"/>
        <end position="447"/>
    </location>
</feature>
<evidence type="ECO:0000256" key="2">
    <source>
        <dbReference type="ARBA" id="ARBA00023242"/>
    </source>
</evidence>
<dbReference type="EMBL" id="JALLPB020000281">
    <property type="protein sequence ID" value="KAL3811095.1"/>
    <property type="molecule type" value="Genomic_DNA"/>
</dbReference>
<evidence type="ECO:0000256" key="3">
    <source>
        <dbReference type="PROSITE-ProRule" id="PRU00267"/>
    </source>
</evidence>
<dbReference type="Proteomes" id="UP001530377">
    <property type="component" value="Unassembled WGS sequence"/>
</dbReference>
<proteinExistence type="predicted"/>
<evidence type="ECO:0000313" key="6">
    <source>
        <dbReference type="EMBL" id="KAL3811095.1"/>
    </source>
</evidence>
<comment type="caution">
    <text evidence="6">The sequence shown here is derived from an EMBL/GenBank/DDBJ whole genome shotgun (WGS) entry which is preliminary data.</text>
</comment>
<dbReference type="AlphaFoldDB" id="A0ABD3RTD6"/>
<feature type="region of interest" description="Disordered" evidence="4">
    <location>
        <begin position="24"/>
        <end position="49"/>
    </location>
</feature>
<evidence type="ECO:0000256" key="1">
    <source>
        <dbReference type="ARBA" id="ARBA00023125"/>
    </source>
</evidence>
<dbReference type="GO" id="GO:0003677">
    <property type="term" value="F:DNA binding"/>
    <property type="evidence" value="ECO:0007669"/>
    <property type="project" value="UniProtKB-UniRule"/>
</dbReference>
<dbReference type="GO" id="GO:0005634">
    <property type="term" value="C:nucleus"/>
    <property type="evidence" value="ECO:0007669"/>
    <property type="project" value="UniProtKB-UniRule"/>
</dbReference>
<dbReference type="PANTHER" id="PTHR46040:SF3">
    <property type="entry name" value="HIGH MOBILITY GROUP PROTEIN 2"/>
    <property type="match status" value="1"/>
</dbReference>
<evidence type="ECO:0000256" key="4">
    <source>
        <dbReference type="SAM" id="MobiDB-lite"/>
    </source>
</evidence>
<dbReference type="SUPFAM" id="SSF47095">
    <property type="entry name" value="HMG-box"/>
    <property type="match status" value="2"/>
</dbReference>
<keyword evidence="2 3" id="KW-0539">Nucleus</keyword>
<dbReference type="Pfam" id="PF00505">
    <property type="entry name" value="HMG_box"/>
    <property type="match status" value="1"/>
</dbReference>
<dbReference type="InterPro" id="IPR009071">
    <property type="entry name" value="HMG_box_dom"/>
</dbReference>
<evidence type="ECO:0000259" key="5">
    <source>
        <dbReference type="PROSITE" id="PS50118"/>
    </source>
</evidence>